<feature type="domain" description="VOC" evidence="1">
    <location>
        <begin position="1"/>
        <end position="106"/>
    </location>
</feature>
<dbReference type="EMBL" id="CP042425">
    <property type="protein sequence ID" value="QEL15858.1"/>
    <property type="molecule type" value="Genomic_DNA"/>
</dbReference>
<dbReference type="RefSeq" id="WP_149110633.1">
    <property type="nucleotide sequence ID" value="NZ_CP042425.1"/>
</dbReference>
<protein>
    <submittedName>
        <fullName evidence="2">VOC family protein</fullName>
    </submittedName>
</protein>
<keyword evidence="3" id="KW-1185">Reference proteome</keyword>
<proteinExistence type="predicted"/>
<organism evidence="2 3">
    <name type="scientific">Limnoglobus roseus</name>
    <dbReference type="NCBI Taxonomy" id="2598579"/>
    <lineage>
        <taxon>Bacteria</taxon>
        <taxon>Pseudomonadati</taxon>
        <taxon>Planctomycetota</taxon>
        <taxon>Planctomycetia</taxon>
        <taxon>Gemmatales</taxon>
        <taxon>Gemmataceae</taxon>
        <taxon>Limnoglobus</taxon>
    </lineage>
</organism>
<dbReference type="KEGG" id="lrs:PX52LOC_02794"/>
<dbReference type="Proteomes" id="UP000324974">
    <property type="component" value="Chromosome"/>
</dbReference>
<dbReference type="SUPFAM" id="SSF54593">
    <property type="entry name" value="Glyoxalase/Bleomycin resistance protein/Dihydroxybiphenyl dioxygenase"/>
    <property type="match status" value="1"/>
</dbReference>
<dbReference type="Gene3D" id="3.10.180.10">
    <property type="entry name" value="2,3-Dihydroxybiphenyl 1,2-Dioxygenase, domain 1"/>
    <property type="match status" value="1"/>
</dbReference>
<evidence type="ECO:0000313" key="2">
    <source>
        <dbReference type="EMBL" id="QEL15858.1"/>
    </source>
</evidence>
<name>A0A5C1AFU7_9BACT</name>
<dbReference type="AlphaFoldDB" id="A0A5C1AFU7"/>
<dbReference type="CDD" id="cd06587">
    <property type="entry name" value="VOC"/>
    <property type="match status" value="1"/>
</dbReference>
<sequence>MAELAVRNLATSLAWYRDVLGLAVKLLDEANGFALLEGDGSRLALKAGEVGGGVTLHFRVQSLDRELSRLSARGVVPDGPVVVSQEGYREAFVRDADGYRVGLFEFV</sequence>
<accession>A0A5C1AFU7</accession>
<dbReference type="OrthoDB" id="9796521at2"/>
<evidence type="ECO:0000313" key="3">
    <source>
        <dbReference type="Proteomes" id="UP000324974"/>
    </source>
</evidence>
<gene>
    <name evidence="2" type="ORF">PX52LOC_02794</name>
</gene>
<dbReference type="InterPro" id="IPR029068">
    <property type="entry name" value="Glyas_Bleomycin-R_OHBP_Dase"/>
</dbReference>
<dbReference type="Pfam" id="PF00903">
    <property type="entry name" value="Glyoxalase"/>
    <property type="match status" value="1"/>
</dbReference>
<dbReference type="PROSITE" id="PS51819">
    <property type="entry name" value="VOC"/>
    <property type="match status" value="1"/>
</dbReference>
<reference evidence="3" key="1">
    <citation type="submission" date="2019-08" db="EMBL/GenBank/DDBJ databases">
        <title>Limnoglobus roseus gen. nov., sp. nov., a novel freshwater planctomycete with a giant genome from the family Gemmataceae.</title>
        <authorList>
            <person name="Kulichevskaya I.S."/>
            <person name="Naumoff D.G."/>
            <person name="Miroshnikov K."/>
            <person name="Ivanova A."/>
            <person name="Philippov D.A."/>
            <person name="Hakobyan A."/>
            <person name="Rijpstra I.C."/>
            <person name="Sinninghe Damste J.S."/>
            <person name="Liesack W."/>
            <person name="Dedysh S.N."/>
        </authorList>
    </citation>
    <scope>NUCLEOTIDE SEQUENCE [LARGE SCALE GENOMIC DNA]</scope>
    <source>
        <strain evidence="3">PX52</strain>
    </source>
</reference>
<dbReference type="InterPro" id="IPR004360">
    <property type="entry name" value="Glyas_Fos-R_dOase_dom"/>
</dbReference>
<dbReference type="InterPro" id="IPR037523">
    <property type="entry name" value="VOC_core"/>
</dbReference>
<evidence type="ECO:0000259" key="1">
    <source>
        <dbReference type="PROSITE" id="PS51819"/>
    </source>
</evidence>